<reference evidence="4" key="1">
    <citation type="submission" date="2021-01" db="EMBL/GenBank/DDBJ databases">
        <title>Whole genome shotgun sequence of Verrucosispora sediminis NBRC 107745.</title>
        <authorList>
            <person name="Komaki H."/>
            <person name="Tamura T."/>
        </authorList>
    </citation>
    <scope>NUCLEOTIDE SEQUENCE</scope>
    <source>
        <strain evidence="4">NBRC 107745</strain>
    </source>
</reference>
<accession>A0A9W5UQV6</accession>
<dbReference type="EMBL" id="BOPD01000018">
    <property type="protein sequence ID" value="GIJ34064.1"/>
    <property type="molecule type" value="Genomic_DNA"/>
</dbReference>
<dbReference type="InterPro" id="IPR051405">
    <property type="entry name" value="phD/YefM_antitoxin"/>
</dbReference>
<evidence type="ECO:0000256" key="2">
    <source>
        <dbReference type="RuleBase" id="RU362080"/>
    </source>
</evidence>
<dbReference type="OrthoDB" id="9802003at2"/>
<evidence type="ECO:0000256" key="3">
    <source>
        <dbReference type="SAM" id="MobiDB-lite"/>
    </source>
</evidence>
<protein>
    <recommendedName>
        <fullName evidence="2">Antitoxin</fullName>
    </recommendedName>
</protein>
<evidence type="ECO:0000313" key="4">
    <source>
        <dbReference type="EMBL" id="GIJ34064.1"/>
    </source>
</evidence>
<dbReference type="SUPFAM" id="SSF143120">
    <property type="entry name" value="YefM-like"/>
    <property type="match status" value="1"/>
</dbReference>
<dbReference type="RefSeq" id="WP_093404183.1">
    <property type="nucleotide sequence ID" value="NZ_BOPD01000018.1"/>
</dbReference>
<dbReference type="PANTHER" id="PTHR33713">
    <property type="entry name" value="ANTITOXIN YAFN-RELATED"/>
    <property type="match status" value="1"/>
</dbReference>
<dbReference type="Proteomes" id="UP000607311">
    <property type="component" value="Unassembled WGS sequence"/>
</dbReference>
<dbReference type="NCBIfam" id="TIGR01552">
    <property type="entry name" value="phd_fam"/>
    <property type="match status" value="1"/>
</dbReference>
<comment type="caution">
    <text evidence="4">The sequence shown here is derived from an EMBL/GenBank/DDBJ whole genome shotgun (WGS) entry which is preliminary data.</text>
</comment>
<comment type="similarity">
    <text evidence="1 2">Belongs to the phD/YefM antitoxin family.</text>
</comment>
<organism evidence="4 5">
    <name type="scientific">Micromonospora sediminimaris</name>
    <dbReference type="NCBI Taxonomy" id="547162"/>
    <lineage>
        <taxon>Bacteria</taxon>
        <taxon>Bacillati</taxon>
        <taxon>Actinomycetota</taxon>
        <taxon>Actinomycetes</taxon>
        <taxon>Micromonosporales</taxon>
        <taxon>Micromonosporaceae</taxon>
        <taxon>Micromonospora</taxon>
    </lineage>
</organism>
<gene>
    <name evidence="4" type="primary">yefM</name>
    <name evidence="4" type="ORF">Vse01_32120</name>
</gene>
<dbReference type="PANTHER" id="PTHR33713:SF6">
    <property type="entry name" value="ANTITOXIN YEFM"/>
    <property type="match status" value="1"/>
</dbReference>
<dbReference type="AlphaFoldDB" id="A0A9W5UQV6"/>
<dbReference type="InterPro" id="IPR006442">
    <property type="entry name" value="Antitoxin_Phd/YefM"/>
</dbReference>
<feature type="region of interest" description="Disordered" evidence="3">
    <location>
        <begin position="75"/>
        <end position="94"/>
    </location>
</feature>
<dbReference type="InterPro" id="IPR036165">
    <property type="entry name" value="YefM-like_sf"/>
</dbReference>
<dbReference type="Gene3D" id="1.10.1220.170">
    <property type="match status" value="1"/>
</dbReference>
<evidence type="ECO:0000256" key="1">
    <source>
        <dbReference type="ARBA" id="ARBA00009981"/>
    </source>
</evidence>
<keyword evidence="5" id="KW-1185">Reference proteome</keyword>
<name>A0A9W5UQV6_9ACTN</name>
<comment type="function">
    <text evidence="2">Antitoxin component of a type II toxin-antitoxin (TA) system.</text>
</comment>
<dbReference type="Gene3D" id="3.40.1620.10">
    <property type="entry name" value="YefM-like domain"/>
    <property type="match status" value="1"/>
</dbReference>
<dbReference type="Pfam" id="PF02604">
    <property type="entry name" value="PhdYeFM_antitox"/>
    <property type="match status" value="1"/>
</dbReference>
<evidence type="ECO:0000313" key="5">
    <source>
        <dbReference type="Proteomes" id="UP000607311"/>
    </source>
</evidence>
<sequence>MRTVTYSEVGQNLAKMLDYVVDAEEVVVTRSGRESAVIIISLREYESLRETAYLMASPANARRLNEAVEKLRNGGGEVHDLIDPEASPGGASAT</sequence>
<proteinExistence type="inferred from homology"/>